<organism evidence="1 2">
    <name type="scientific">Caerostris extrusa</name>
    <name type="common">Bark spider</name>
    <name type="synonym">Caerostris bankana</name>
    <dbReference type="NCBI Taxonomy" id="172846"/>
    <lineage>
        <taxon>Eukaryota</taxon>
        <taxon>Metazoa</taxon>
        <taxon>Ecdysozoa</taxon>
        <taxon>Arthropoda</taxon>
        <taxon>Chelicerata</taxon>
        <taxon>Arachnida</taxon>
        <taxon>Araneae</taxon>
        <taxon>Araneomorphae</taxon>
        <taxon>Entelegynae</taxon>
        <taxon>Araneoidea</taxon>
        <taxon>Araneidae</taxon>
        <taxon>Caerostris</taxon>
    </lineage>
</organism>
<protein>
    <recommendedName>
        <fullName evidence="3">Neurotransmitter-gated ion-channel ligand-binding domain-containing protein</fullName>
    </recommendedName>
</protein>
<name>A0AAV4SGS0_CAEEX</name>
<evidence type="ECO:0008006" key="3">
    <source>
        <dbReference type="Google" id="ProtNLM"/>
    </source>
</evidence>
<dbReference type="Proteomes" id="UP001054945">
    <property type="component" value="Unassembled WGS sequence"/>
</dbReference>
<dbReference type="EMBL" id="BPLR01009625">
    <property type="protein sequence ID" value="GIY33345.1"/>
    <property type="molecule type" value="Genomic_DNA"/>
</dbReference>
<comment type="caution">
    <text evidence="1">The sequence shown here is derived from an EMBL/GenBank/DDBJ whole genome shotgun (WGS) entry which is preliminary data.</text>
</comment>
<accession>A0AAV4SGS0</accession>
<sequence>MAQHGAVAPLKKMKNSSDLGSLKYGCNVEGPFILSNIDLLHARQGNPDAKRLYDDLISRYNKLVRPVINVSEAPSRSPSSSSCRNSSKW</sequence>
<evidence type="ECO:0000313" key="1">
    <source>
        <dbReference type="EMBL" id="GIY33345.1"/>
    </source>
</evidence>
<keyword evidence="2" id="KW-1185">Reference proteome</keyword>
<reference evidence="1 2" key="1">
    <citation type="submission" date="2021-06" db="EMBL/GenBank/DDBJ databases">
        <title>Caerostris extrusa draft genome.</title>
        <authorList>
            <person name="Kono N."/>
            <person name="Arakawa K."/>
        </authorList>
    </citation>
    <scope>NUCLEOTIDE SEQUENCE [LARGE SCALE GENOMIC DNA]</scope>
</reference>
<gene>
    <name evidence="1" type="ORF">CEXT_304311</name>
</gene>
<evidence type="ECO:0000313" key="2">
    <source>
        <dbReference type="Proteomes" id="UP001054945"/>
    </source>
</evidence>
<proteinExistence type="predicted"/>
<dbReference type="AlphaFoldDB" id="A0AAV4SGS0"/>